<evidence type="ECO:0000313" key="2">
    <source>
        <dbReference type="EMBL" id="KIM84422.1"/>
    </source>
</evidence>
<keyword evidence="1" id="KW-0853">WD repeat</keyword>
<feature type="repeat" description="WD" evidence="1">
    <location>
        <begin position="436"/>
        <end position="466"/>
    </location>
</feature>
<dbReference type="SMART" id="SM00320">
    <property type="entry name" value="WD40"/>
    <property type="match status" value="7"/>
</dbReference>
<dbReference type="SUPFAM" id="SSF63829">
    <property type="entry name" value="Calcium-dependent phosphotriesterase"/>
    <property type="match status" value="1"/>
</dbReference>
<organism evidence="2 3">
    <name type="scientific">Piloderma croceum (strain F 1598)</name>
    <dbReference type="NCBI Taxonomy" id="765440"/>
    <lineage>
        <taxon>Eukaryota</taxon>
        <taxon>Fungi</taxon>
        <taxon>Dikarya</taxon>
        <taxon>Basidiomycota</taxon>
        <taxon>Agaricomycotina</taxon>
        <taxon>Agaricomycetes</taxon>
        <taxon>Agaricomycetidae</taxon>
        <taxon>Atheliales</taxon>
        <taxon>Atheliaceae</taxon>
        <taxon>Piloderma</taxon>
    </lineage>
</organism>
<dbReference type="SUPFAM" id="SSF50998">
    <property type="entry name" value="Quinoprotein alcohol dehydrogenase-like"/>
    <property type="match status" value="1"/>
</dbReference>
<reference evidence="3" key="2">
    <citation type="submission" date="2015-01" db="EMBL/GenBank/DDBJ databases">
        <title>Evolutionary Origins and Diversification of the Mycorrhizal Mutualists.</title>
        <authorList>
            <consortium name="DOE Joint Genome Institute"/>
            <consortium name="Mycorrhizal Genomics Consortium"/>
            <person name="Kohler A."/>
            <person name="Kuo A."/>
            <person name="Nagy L.G."/>
            <person name="Floudas D."/>
            <person name="Copeland A."/>
            <person name="Barry K.W."/>
            <person name="Cichocki N."/>
            <person name="Veneault-Fourrey C."/>
            <person name="LaButti K."/>
            <person name="Lindquist E.A."/>
            <person name="Lipzen A."/>
            <person name="Lundell T."/>
            <person name="Morin E."/>
            <person name="Murat C."/>
            <person name="Riley R."/>
            <person name="Ohm R."/>
            <person name="Sun H."/>
            <person name="Tunlid A."/>
            <person name="Henrissat B."/>
            <person name="Grigoriev I.V."/>
            <person name="Hibbett D.S."/>
            <person name="Martin F."/>
        </authorList>
    </citation>
    <scope>NUCLEOTIDE SEQUENCE [LARGE SCALE GENOMIC DNA]</scope>
    <source>
        <strain evidence="3">F 1598</strain>
    </source>
</reference>
<dbReference type="EMBL" id="KN832987">
    <property type="protein sequence ID" value="KIM84422.1"/>
    <property type="molecule type" value="Genomic_DNA"/>
</dbReference>
<dbReference type="Gene3D" id="2.130.10.10">
    <property type="entry name" value="YVTN repeat-like/Quinoprotein amine dehydrogenase"/>
    <property type="match status" value="5"/>
</dbReference>
<dbReference type="PANTHER" id="PTHR19879">
    <property type="entry name" value="TRANSCRIPTION INITIATION FACTOR TFIID"/>
    <property type="match status" value="1"/>
</dbReference>
<dbReference type="InParanoid" id="A0A0C3C465"/>
<dbReference type="InterPro" id="IPR015943">
    <property type="entry name" value="WD40/YVTN_repeat-like_dom_sf"/>
</dbReference>
<evidence type="ECO:0000313" key="3">
    <source>
        <dbReference type="Proteomes" id="UP000054166"/>
    </source>
</evidence>
<protein>
    <recommendedName>
        <fullName evidence="4">Anaphase-promoting complex subunit 4 WD40 domain-containing protein</fullName>
    </recommendedName>
</protein>
<dbReference type="Proteomes" id="UP000054166">
    <property type="component" value="Unassembled WGS sequence"/>
</dbReference>
<dbReference type="Pfam" id="PF00400">
    <property type="entry name" value="WD40"/>
    <property type="match status" value="1"/>
</dbReference>
<dbReference type="InterPro" id="IPR011047">
    <property type="entry name" value="Quinoprotein_ADH-like_sf"/>
</dbReference>
<sequence length="1116" mass="123184">MHRFHEPIRRASAHVYYSAIPLTPPSSMVFEVYAPKLKNIPKLISGDVLSATSKDIRLPSSTVSFSLDRSWVACADPHGGAEIRDVATGVLIHGPLSGLDEDFASIDFSHNGTRFCASNASCVVVWDATTYEIMGAPIQLTSPGNVRLWEDTVIVLSWGDNQVSIWEIETGTLVVDYKITVDHEYAYAVDLQGTYLVVPTPEQTISIIYATTGDDITKKYAHGRIIKEAMFSPDNTRVFCLYHDDSHVTILDVHSGSIIGDSIDVDRDHFSKFRVAFSPKGKRFVAVKGKSATIYNVDTGKLMHGPFEREHKLEGADLSIEETRLLIWEERRIFEVLDVPSGNVIATGNRRGDCLLSRHGDHVITYSRYPDRDTAITIFDVNSLSNDSDGTRLACVTPSPTGHQLLFTYSDNTLRLKVDISSTKPVVLEGARSPAAFSPEGSVIVTAYSDHALQLWGTKDTKAIGKSLVGHRKRVTAITFSPLDLALFQPRTTAQYVSGVPLPKISTDGQSRSTECQTGRITEHAPASSAQRITEVVFSPDKTHFISISNHDLIDFSDGTNSCESSSLAVQTLTFSSDGRWLMSVILEDENSNSGHGSWYRACMWDSQSGQLVWEDLSFSYYIPSVAISPSGNMAVTWNNSVCNVRDTLLGTIISRWDTQSVPKSVAFSQDEKHIICILDASGTSEKWDIESNALLDSSEGTDAALEPSSARETIQGSAISPDGKRLAVAHRRWTLAIHNVTDNTNTVIFEILDSPIRSPTFSSDGIKFAAVVAERVIHVWDTITRNLLKKSQKHSADIQSLVLSPDGTRIIVNCGDSSDMTVQIWLVTEDLIITLDKYSREYITRSAAFFPDGMRFLISSKQNIWIWDMPSTTPVLVSTLTSDTWCDSVLSISSDGTRLLSGDCLWDLVNNRRMTSCGTYLTTAEFSPDCKLAAFRDRNGVHILDATTGAELYKLHLFVEFDCRFSFSLDSTRLLSLSLYSPAQVFDLRSLPTSVGTESPSCVYPPDCMMIQSQWQGDDDGWYHGANGARLIWLPHNMRPVWLATGKQPFGSRRLFLGSGSDVAVLDVDDYLEALPAGVAWREAGIRYLVNPGLFDTLMSASGYKNIAFNAPCLR</sequence>
<accession>A0A0C3C465</accession>
<reference evidence="2 3" key="1">
    <citation type="submission" date="2014-04" db="EMBL/GenBank/DDBJ databases">
        <authorList>
            <consortium name="DOE Joint Genome Institute"/>
            <person name="Kuo A."/>
            <person name="Tarkka M."/>
            <person name="Buscot F."/>
            <person name="Kohler A."/>
            <person name="Nagy L.G."/>
            <person name="Floudas D."/>
            <person name="Copeland A."/>
            <person name="Barry K.W."/>
            <person name="Cichocki N."/>
            <person name="Veneault-Fourrey C."/>
            <person name="LaButti K."/>
            <person name="Lindquist E.A."/>
            <person name="Lipzen A."/>
            <person name="Lundell T."/>
            <person name="Morin E."/>
            <person name="Murat C."/>
            <person name="Sun H."/>
            <person name="Tunlid A."/>
            <person name="Henrissat B."/>
            <person name="Grigoriev I.V."/>
            <person name="Hibbett D.S."/>
            <person name="Martin F."/>
            <person name="Nordberg H.P."/>
            <person name="Cantor M.N."/>
            <person name="Hua S.X."/>
        </authorList>
    </citation>
    <scope>NUCLEOTIDE SEQUENCE [LARGE SCALE GENOMIC DNA]</scope>
    <source>
        <strain evidence="2 3">F 1598</strain>
    </source>
</reference>
<dbReference type="STRING" id="765440.A0A0C3C465"/>
<evidence type="ECO:0000256" key="1">
    <source>
        <dbReference type="PROSITE-ProRule" id="PRU00221"/>
    </source>
</evidence>
<proteinExistence type="predicted"/>
<dbReference type="SUPFAM" id="SSF82171">
    <property type="entry name" value="DPP6 N-terminal domain-like"/>
    <property type="match status" value="2"/>
</dbReference>
<name>A0A0C3C465_PILCF</name>
<keyword evidence="3" id="KW-1185">Reference proteome</keyword>
<dbReference type="PROSITE" id="PS50082">
    <property type="entry name" value="WD_REPEATS_2"/>
    <property type="match status" value="1"/>
</dbReference>
<dbReference type="HOGENOM" id="CLU_281054_0_0_1"/>
<dbReference type="AlphaFoldDB" id="A0A0C3C465"/>
<dbReference type="PANTHER" id="PTHR19879:SF9">
    <property type="entry name" value="TRANSCRIPTION INITIATION FACTOR TFIID SUBUNIT 5"/>
    <property type="match status" value="1"/>
</dbReference>
<gene>
    <name evidence="2" type="ORF">PILCRDRAFT_6096</name>
</gene>
<dbReference type="InterPro" id="IPR001680">
    <property type="entry name" value="WD40_rpt"/>
</dbReference>
<evidence type="ECO:0008006" key="4">
    <source>
        <dbReference type="Google" id="ProtNLM"/>
    </source>
</evidence>